<keyword evidence="5 6" id="KW-0472">Membrane</keyword>
<keyword evidence="2" id="KW-1003">Cell membrane</keyword>
<keyword evidence="4 6" id="KW-1133">Transmembrane helix</keyword>
<evidence type="ECO:0000256" key="3">
    <source>
        <dbReference type="ARBA" id="ARBA00022692"/>
    </source>
</evidence>
<dbReference type="PANTHER" id="PTHR33406">
    <property type="entry name" value="MEMBRANE PROTEIN MJ1562-RELATED"/>
    <property type="match status" value="1"/>
</dbReference>
<keyword evidence="3 6" id="KW-0812">Transmembrane</keyword>
<feature type="domain" description="SSD" evidence="7">
    <location>
        <begin position="255"/>
        <end position="380"/>
    </location>
</feature>
<dbReference type="Proteomes" id="UP000398217">
    <property type="component" value="Unassembled WGS sequence"/>
</dbReference>
<feature type="transmembrane region" description="Helical" evidence="6">
    <location>
        <begin position="358"/>
        <end position="381"/>
    </location>
</feature>
<feature type="transmembrane region" description="Helical" evidence="6">
    <location>
        <begin position="413"/>
        <end position="433"/>
    </location>
</feature>
<feature type="transmembrane region" description="Helical" evidence="6">
    <location>
        <begin position="322"/>
        <end position="346"/>
    </location>
</feature>
<feature type="transmembrane region" description="Helical" evidence="6">
    <location>
        <begin position="255"/>
        <end position="275"/>
    </location>
</feature>
<accession>A0A5M4BBK4</accession>
<feature type="transmembrane region" description="Helical" evidence="6">
    <location>
        <begin position="229"/>
        <end position="248"/>
    </location>
</feature>
<dbReference type="AlphaFoldDB" id="A0A5M4BBK4"/>
<organism evidence="8 9">
    <name type="scientific">Capnocytophaga felis</name>
    <dbReference type="NCBI Taxonomy" id="2267611"/>
    <lineage>
        <taxon>Bacteria</taxon>
        <taxon>Pseudomonadati</taxon>
        <taxon>Bacteroidota</taxon>
        <taxon>Flavobacteriia</taxon>
        <taxon>Flavobacteriales</taxon>
        <taxon>Flavobacteriaceae</taxon>
        <taxon>Capnocytophaga</taxon>
    </lineage>
</organism>
<dbReference type="PROSITE" id="PS50156">
    <property type="entry name" value="SSD"/>
    <property type="match status" value="2"/>
</dbReference>
<keyword evidence="9" id="KW-1185">Reference proteome</keyword>
<feature type="transmembrane region" description="Helical" evidence="6">
    <location>
        <begin position="748"/>
        <end position="771"/>
    </location>
</feature>
<feature type="transmembrane region" description="Helical" evidence="6">
    <location>
        <begin position="281"/>
        <end position="302"/>
    </location>
</feature>
<evidence type="ECO:0000256" key="2">
    <source>
        <dbReference type="ARBA" id="ARBA00022475"/>
    </source>
</evidence>
<feature type="domain" description="SSD" evidence="7">
    <location>
        <begin position="644"/>
        <end position="770"/>
    </location>
</feature>
<evidence type="ECO:0000256" key="4">
    <source>
        <dbReference type="ARBA" id="ARBA00022989"/>
    </source>
</evidence>
<protein>
    <submittedName>
        <fullName evidence="8">Transporter</fullName>
    </submittedName>
</protein>
<reference evidence="9" key="1">
    <citation type="journal article" date="2020" name="Int. J. Syst. Evol. Microbiol.">
        <title>Capnocytophaga felis sp. nov. isolated from the feline oral cavity.</title>
        <authorList>
            <person name="Suzuki M."/>
            <person name="Umeda K."/>
            <person name="Kimura M."/>
            <person name="Imaoka K."/>
            <person name="Morikawa S."/>
            <person name="Maeda K."/>
        </authorList>
    </citation>
    <scope>NUCLEOTIDE SEQUENCE [LARGE SCALE GENOMIC DNA]</scope>
    <source>
        <strain evidence="9">KC07070</strain>
    </source>
</reference>
<comment type="caution">
    <text evidence="8">The sequence shown here is derived from an EMBL/GenBank/DDBJ whole genome shotgun (WGS) entry which is preliminary data.</text>
</comment>
<dbReference type="EMBL" id="BLBC01000014">
    <property type="protein sequence ID" value="GET46810.1"/>
    <property type="molecule type" value="Genomic_DNA"/>
</dbReference>
<dbReference type="InterPro" id="IPR000731">
    <property type="entry name" value="SSD"/>
</dbReference>
<comment type="subcellular location">
    <subcellularLocation>
        <location evidence="1">Cell membrane</location>
        <topology evidence="1">Multi-pass membrane protein</topology>
    </subcellularLocation>
</comment>
<dbReference type="RefSeq" id="WP_155285433.1">
    <property type="nucleotide sequence ID" value="NZ_BLBC01000014.1"/>
</dbReference>
<name>A0A5M4BBK4_9FLAO</name>
<evidence type="ECO:0000256" key="1">
    <source>
        <dbReference type="ARBA" id="ARBA00004651"/>
    </source>
</evidence>
<dbReference type="Pfam" id="PF03176">
    <property type="entry name" value="MMPL"/>
    <property type="match status" value="2"/>
</dbReference>
<feature type="transmembrane region" description="Helical" evidence="6">
    <location>
        <begin position="644"/>
        <end position="666"/>
    </location>
</feature>
<evidence type="ECO:0000313" key="8">
    <source>
        <dbReference type="EMBL" id="GET46810.1"/>
    </source>
</evidence>
<gene>
    <name evidence="8" type="ORF">RCZ01_21120</name>
</gene>
<dbReference type="InterPro" id="IPR050545">
    <property type="entry name" value="Mycobact_MmpL"/>
</dbReference>
<proteinExistence type="predicted"/>
<evidence type="ECO:0000259" key="7">
    <source>
        <dbReference type="PROSITE" id="PS50156"/>
    </source>
</evidence>
<dbReference type="SUPFAM" id="SSF82866">
    <property type="entry name" value="Multidrug efflux transporter AcrB transmembrane domain"/>
    <property type="match status" value="2"/>
</dbReference>
<dbReference type="Gene3D" id="1.20.1640.10">
    <property type="entry name" value="Multidrug efflux transporter AcrB transmembrane domain"/>
    <property type="match status" value="2"/>
</dbReference>
<dbReference type="OrthoDB" id="9805018at2"/>
<feature type="transmembrane region" description="Helical" evidence="6">
    <location>
        <begin position="21"/>
        <end position="39"/>
    </location>
</feature>
<sequence length="801" mass="90865">MIKWFKAEFWTTIARLILRNRITVLIGIALITIFLAIQWKNIRFTFTEANMLPNEHPVNLEYKDFLSKFGEEGNLILLAIKNENIYTPEILNQWNELSQKLKNFKEINAVISIENLPILVKDTATGSFVTRSLLNGKIETQKQADSIKKVLAERLPFYEGLIYNKETETLQTAVYMDKKIINTKARKDFIINQFIPIIENFEQQTKLKVHTSGMPYIRTLSAQSITDEIGLFIGAALFTTSLIFFLFFRSFRAMFISMTVVSIGVMWTFGFLGLFDYEITILTGLIPPLIIVIGIPNCIFLINKYQQEINKHGNQAKSLQRVIRNVGNVTLLTNLTTAIGFATFIFTASDLLQEFGVVASLSVISIFFISLLIIPIIYSFMKVPKAKHLRHLSRNWMGGLIRWLENTVKHHRFAVFSVAVGLLVSSIIGIYQIKISGSLIEDMPKSAPFFDDILFFEKEFGGIMPLEITVNTKQKNGVTKLATLKRLEELTSHLEEIPEISKPISILNLVKYAKQTYYNGNPDYYELPTTQEQNFILSYVRNSKGNAQMLSAYVDSLGQTARITTFIKDIGTEKKMQQIEESIYMKAKKLFPEDRYELKITGKAYLFTKGTSYLVTNLVYSLALAILLIALIMSYMFRSFKMIIVSLVPNILPLLITAGMMGFLGIPLKPSTILVFSIAFGISVDDTIHFLAKYRQELVARNWKISKSVYAALRETGISMFYTSIVLLFGFSVFLLSGFGGTKALGGLVSVTLLFAMATNLLFLPSLLLALERSIANEETLKEPQIEIFPQEEKEEETKSE</sequence>
<dbReference type="InterPro" id="IPR004869">
    <property type="entry name" value="MMPL_dom"/>
</dbReference>
<evidence type="ECO:0000256" key="6">
    <source>
        <dbReference type="SAM" id="Phobius"/>
    </source>
</evidence>
<dbReference type="PANTHER" id="PTHR33406:SF12">
    <property type="entry name" value="BLR2997 PROTEIN"/>
    <property type="match status" value="1"/>
</dbReference>
<dbReference type="GO" id="GO:0005886">
    <property type="term" value="C:plasma membrane"/>
    <property type="evidence" value="ECO:0007669"/>
    <property type="project" value="UniProtKB-SubCell"/>
</dbReference>
<feature type="transmembrane region" description="Helical" evidence="6">
    <location>
        <begin position="713"/>
        <end position="736"/>
    </location>
</feature>
<feature type="transmembrane region" description="Helical" evidence="6">
    <location>
        <begin position="672"/>
        <end position="692"/>
    </location>
</feature>
<feature type="transmembrane region" description="Helical" evidence="6">
    <location>
        <begin position="618"/>
        <end position="637"/>
    </location>
</feature>
<evidence type="ECO:0000313" key="9">
    <source>
        <dbReference type="Proteomes" id="UP000398217"/>
    </source>
</evidence>
<evidence type="ECO:0000256" key="5">
    <source>
        <dbReference type="ARBA" id="ARBA00023136"/>
    </source>
</evidence>